<comment type="caution">
    <text evidence="4">The sequence shown here is derived from an EMBL/GenBank/DDBJ whole genome shotgun (WGS) entry which is preliminary data.</text>
</comment>
<dbReference type="SUPFAM" id="SSF47203">
    <property type="entry name" value="Acyl-CoA dehydrogenase C-terminal domain-like"/>
    <property type="match status" value="1"/>
</dbReference>
<dbReference type="InterPro" id="IPR050741">
    <property type="entry name" value="Acyl-CoA_dehydrogenase"/>
</dbReference>
<gene>
    <name evidence="4" type="ORF">LTR16_012060</name>
</gene>
<protein>
    <recommendedName>
        <fullName evidence="3">Acyl-CoA dehydrogenase/oxidase C-terminal domain-containing protein</fullName>
    </recommendedName>
</protein>
<keyword evidence="1" id="KW-0285">Flavoprotein</keyword>
<reference evidence="4 5" key="1">
    <citation type="submission" date="2023-08" db="EMBL/GenBank/DDBJ databases">
        <title>Black Yeasts Isolated from many extreme environments.</title>
        <authorList>
            <person name="Coleine C."/>
            <person name="Stajich J.E."/>
            <person name="Selbmann L."/>
        </authorList>
    </citation>
    <scope>NUCLEOTIDE SEQUENCE [LARGE SCALE GENOMIC DNA]</scope>
    <source>
        <strain evidence="4 5">CCFEE 536</strain>
    </source>
</reference>
<evidence type="ECO:0000313" key="4">
    <source>
        <dbReference type="EMBL" id="KAK5239327.1"/>
    </source>
</evidence>
<dbReference type="PANTHER" id="PTHR48083">
    <property type="entry name" value="MEDIUM-CHAIN SPECIFIC ACYL-COA DEHYDROGENASE, MITOCHONDRIAL-RELATED"/>
    <property type="match status" value="1"/>
</dbReference>
<keyword evidence="2" id="KW-0560">Oxidoreductase</keyword>
<organism evidence="4 5">
    <name type="scientific">Cryomyces antarcticus</name>
    <dbReference type="NCBI Taxonomy" id="329879"/>
    <lineage>
        <taxon>Eukaryota</taxon>
        <taxon>Fungi</taxon>
        <taxon>Dikarya</taxon>
        <taxon>Ascomycota</taxon>
        <taxon>Pezizomycotina</taxon>
        <taxon>Dothideomycetes</taxon>
        <taxon>Dothideomycetes incertae sedis</taxon>
        <taxon>Cryomyces</taxon>
    </lineage>
</organism>
<dbReference type="InterPro" id="IPR036250">
    <property type="entry name" value="AcylCo_DH-like_C"/>
</dbReference>
<dbReference type="Gene3D" id="1.20.140.10">
    <property type="entry name" value="Butyryl-CoA Dehydrogenase, subunit A, domain 3"/>
    <property type="match status" value="1"/>
</dbReference>
<evidence type="ECO:0000256" key="1">
    <source>
        <dbReference type="ARBA" id="ARBA00022630"/>
    </source>
</evidence>
<dbReference type="Proteomes" id="UP001357485">
    <property type="component" value="Unassembled WGS sequence"/>
</dbReference>
<evidence type="ECO:0000259" key="3">
    <source>
        <dbReference type="Pfam" id="PF00441"/>
    </source>
</evidence>
<evidence type="ECO:0000256" key="2">
    <source>
        <dbReference type="ARBA" id="ARBA00023002"/>
    </source>
</evidence>
<evidence type="ECO:0000313" key="5">
    <source>
        <dbReference type="Proteomes" id="UP001357485"/>
    </source>
</evidence>
<keyword evidence="5" id="KW-1185">Reference proteome</keyword>
<name>A0ABR0LRV0_9PEZI</name>
<dbReference type="InterPro" id="IPR009075">
    <property type="entry name" value="AcylCo_DH/oxidase_C"/>
</dbReference>
<dbReference type="Pfam" id="PF00441">
    <property type="entry name" value="Acyl-CoA_dh_1"/>
    <property type="match status" value="1"/>
</dbReference>
<dbReference type="PANTHER" id="PTHR48083:SF11">
    <property type="entry name" value="ACYL-COA DEHYDROGENASE_OXIDASE C-TERMINAL DOMAIN-CONTAINING PROTEIN"/>
    <property type="match status" value="1"/>
</dbReference>
<sequence length="118" mass="13242">MGYDHAPEGHGEYIYDNVRIPAANIILGEGRAFEIAQGRLGPGRIHHCMRLIGQTERAYELALIRCIDQRKKPRGKLIGQFDSNIERIASMRLRLDSMRLVVLNAADVMDTLGNKAGR</sequence>
<proteinExistence type="predicted"/>
<feature type="non-terminal residue" evidence="4">
    <location>
        <position position="118"/>
    </location>
</feature>
<dbReference type="EMBL" id="JAVRRA010012210">
    <property type="protein sequence ID" value="KAK5239327.1"/>
    <property type="molecule type" value="Genomic_DNA"/>
</dbReference>
<feature type="domain" description="Acyl-CoA dehydrogenase/oxidase C-terminal" evidence="3">
    <location>
        <begin position="33"/>
        <end position="112"/>
    </location>
</feature>
<accession>A0ABR0LRV0</accession>